<feature type="transmembrane region" description="Helical" evidence="4">
    <location>
        <begin position="45"/>
        <end position="66"/>
    </location>
</feature>
<evidence type="ECO:0000313" key="6">
    <source>
        <dbReference type="Proteomes" id="UP000326837"/>
    </source>
</evidence>
<dbReference type="PANTHER" id="PTHR23526">
    <property type="entry name" value="INTEGRAL MEMBRANE TRANSPORT PROTEIN-RELATED"/>
    <property type="match status" value="1"/>
</dbReference>
<dbReference type="EMBL" id="AP021861">
    <property type="protein sequence ID" value="BBO30863.1"/>
    <property type="molecule type" value="Genomic_DNA"/>
</dbReference>
<sequence length="445" mass="47430">MGRSAASSLRNSLKLAYANGALWGAGSGLASVSLIAYFARELHAGGTAIAWILAAPSLAGLLRLGTPWWLHRVASRRRFCVMMFLASAATLAALPFVAAPSRFVDPSWSLVALGSAWSLAQTLEFIAVVGLWSWFGDLVPAAVRGRFVGRREAWLTAGLVAGGFAAAAITWAWQRHCAAIGRPELLWRSYAACASFGAALSALATLPLAHMAEPNAANCSMRNSVTSPLPRLGDLVRPLVDPRFRRLMAFGVCFSVANGLVQSPRQIFMASVLRLELAEKRSLDAASRGAQILLMPWLGKLVDRRGNVRLLVVSWSTVSLATVFLFIVTPAARWLIVGAYVCWIAYAGLNVTLPNLMLGLSPHASTANYAAAWFAWTQLAYSLSILGGGYLFDRLAAMQEKSDGLLAIGGWLDRFGILFAASGALMLVGVGLASRVPEPAGEEAA</sequence>
<feature type="transmembrane region" description="Helical" evidence="4">
    <location>
        <begin position="21"/>
        <end position="39"/>
    </location>
</feature>
<evidence type="ECO:0000256" key="4">
    <source>
        <dbReference type="SAM" id="Phobius"/>
    </source>
</evidence>
<keyword evidence="2 4" id="KW-1133">Transmembrane helix</keyword>
<keyword evidence="1 4" id="KW-0812">Transmembrane</keyword>
<organism evidence="5 6">
    <name type="scientific">Lacipirellula parvula</name>
    <dbReference type="NCBI Taxonomy" id="2650471"/>
    <lineage>
        <taxon>Bacteria</taxon>
        <taxon>Pseudomonadati</taxon>
        <taxon>Planctomycetota</taxon>
        <taxon>Planctomycetia</taxon>
        <taxon>Pirellulales</taxon>
        <taxon>Lacipirellulaceae</taxon>
        <taxon>Lacipirellula</taxon>
    </lineage>
</organism>
<feature type="transmembrane region" description="Helical" evidence="4">
    <location>
        <begin position="153"/>
        <end position="173"/>
    </location>
</feature>
<evidence type="ECO:0000256" key="1">
    <source>
        <dbReference type="ARBA" id="ARBA00022692"/>
    </source>
</evidence>
<keyword evidence="6" id="KW-1185">Reference proteome</keyword>
<protein>
    <recommendedName>
        <fullName evidence="7">Major facilitator superfamily (MFS) profile domain-containing protein</fullName>
    </recommendedName>
</protein>
<dbReference type="GO" id="GO:0022857">
    <property type="term" value="F:transmembrane transporter activity"/>
    <property type="evidence" value="ECO:0007669"/>
    <property type="project" value="InterPro"/>
</dbReference>
<evidence type="ECO:0000313" key="5">
    <source>
        <dbReference type="EMBL" id="BBO30863.1"/>
    </source>
</evidence>
<name>A0A5K7X8V0_9BACT</name>
<keyword evidence="3 4" id="KW-0472">Membrane</keyword>
<feature type="transmembrane region" description="Helical" evidence="4">
    <location>
        <begin position="110"/>
        <end position="132"/>
    </location>
</feature>
<reference evidence="6" key="1">
    <citation type="submission" date="2019-10" db="EMBL/GenBank/DDBJ databases">
        <title>Lacipirellula parvula gen. nov., sp. nov., representing a lineage of planctomycetes widespread in freshwater anoxic habitats, and description of the family Lacipirellulaceae.</title>
        <authorList>
            <person name="Dedysh S.N."/>
            <person name="Kulichevskaya I.S."/>
            <person name="Beletsky A.V."/>
            <person name="Rakitin A.L."/>
            <person name="Mardanov A.V."/>
            <person name="Ivanova A.A."/>
            <person name="Saltykova V.X."/>
            <person name="Rijpstra W.I.C."/>
            <person name="Sinninghe Damste J.S."/>
            <person name="Ravin N.V."/>
        </authorList>
    </citation>
    <scope>NUCLEOTIDE SEQUENCE [LARGE SCALE GENOMIC DNA]</scope>
    <source>
        <strain evidence="6">PX69</strain>
    </source>
</reference>
<proteinExistence type="predicted"/>
<dbReference type="InterPro" id="IPR036259">
    <property type="entry name" value="MFS_trans_sf"/>
</dbReference>
<dbReference type="Gene3D" id="1.20.1250.20">
    <property type="entry name" value="MFS general substrate transporter like domains"/>
    <property type="match status" value="1"/>
</dbReference>
<gene>
    <name evidence="5" type="ORF">PLANPX_0475</name>
</gene>
<evidence type="ECO:0000256" key="2">
    <source>
        <dbReference type="ARBA" id="ARBA00022989"/>
    </source>
</evidence>
<feature type="transmembrane region" description="Helical" evidence="4">
    <location>
        <begin position="185"/>
        <end position="206"/>
    </location>
</feature>
<accession>A0A5K7X8V0</accession>
<evidence type="ECO:0000256" key="3">
    <source>
        <dbReference type="ARBA" id="ARBA00023136"/>
    </source>
</evidence>
<feature type="transmembrane region" description="Helical" evidence="4">
    <location>
        <begin position="370"/>
        <end position="392"/>
    </location>
</feature>
<evidence type="ECO:0008006" key="7">
    <source>
        <dbReference type="Google" id="ProtNLM"/>
    </source>
</evidence>
<feature type="transmembrane region" description="Helical" evidence="4">
    <location>
        <begin position="78"/>
        <end position="98"/>
    </location>
</feature>
<dbReference type="InterPro" id="IPR052528">
    <property type="entry name" value="Sugar_transport-like"/>
</dbReference>
<dbReference type="Pfam" id="PF07690">
    <property type="entry name" value="MFS_1"/>
    <property type="match status" value="1"/>
</dbReference>
<feature type="transmembrane region" description="Helical" evidence="4">
    <location>
        <begin position="310"/>
        <end position="328"/>
    </location>
</feature>
<feature type="transmembrane region" description="Helical" evidence="4">
    <location>
        <begin position="334"/>
        <end position="358"/>
    </location>
</feature>
<feature type="transmembrane region" description="Helical" evidence="4">
    <location>
        <begin position="412"/>
        <end position="433"/>
    </location>
</feature>
<dbReference type="AlphaFoldDB" id="A0A5K7X8V0"/>
<dbReference type="KEGG" id="lpav:PLANPX_0475"/>
<dbReference type="PANTHER" id="PTHR23526:SF2">
    <property type="entry name" value="MAJOR FACILITATOR SUPERFAMILY (MFS) PROFILE DOMAIN-CONTAINING PROTEIN"/>
    <property type="match status" value="1"/>
</dbReference>
<dbReference type="Proteomes" id="UP000326837">
    <property type="component" value="Chromosome"/>
</dbReference>
<dbReference type="InterPro" id="IPR011701">
    <property type="entry name" value="MFS"/>
</dbReference>
<dbReference type="SUPFAM" id="SSF103473">
    <property type="entry name" value="MFS general substrate transporter"/>
    <property type="match status" value="1"/>
</dbReference>
<dbReference type="RefSeq" id="WP_152097117.1">
    <property type="nucleotide sequence ID" value="NZ_AP021861.1"/>
</dbReference>